<sequence>MDNDNELSDDFNRIKYNFFKFQKTYLKEQNLRKKYLQDVKNLKEENRIIQEVEKAEQNKLKITRQLVEQQQDNISNLLSVKSMV</sequence>
<protein>
    <submittedName>
        <fullName evidence="2">Uncharacterized protein</fullName>
    </submittedName>
</protein>
<dbReference type="AlphaFoldDB" id="A0AAD8EHB7"/>
<organism evidence="2 3">
    <name type="scientific">Diploptera punctata</name>
    <name type="common">Pacific beetle cockroach</name>
    <dbReference type="NCBI Taxonomy" id="6984"/>
    <lineage>
        <taxon>Eukaryota</taxon>
        <taxon>Metazoa</taxon>
        <taxon>Ecdysozoa</taxon>
        <taxon>Arthropoda</taxon>
        <taxon>Hexapoda</taxon>
        <taxon>Insecta</taxon>
        <taxon>Pterygota</taxon>
        <taxon>Neoptera</taxon>
        <taxon>Polyneoptera</taxon>
        <taxon>Dictyoptera</taxon>
        <taxon>Blattodea</taxon>
        <taxon>Blaberoidea</taxon>
        <taxon>Blaberidae</taxon>
        <taxon>Diplopterinae</taxon>
        <taxon>Diploptera</taxon>
    </lineage>
</organism>
<evidence type="ECO:0000313" key="2">
    <source>
        <dbReference type="EMBL" id="KAJ9589587.1"/>
    </source>
</evidence>
<dbReference type="EMBL" id="JASPKZ010004927">
    <property type="protein sequence ID" value="KAJ9589587.1"/>
    <property type="molecule type" value="Genomic_DNA"/>
</dbReference>
<keyword evidence="1" id="KW-0175">Coiled coil</keyword>
<accession>A0AAD8EHB7</accession>
<gene>
    <name evidence="2" type="ORF">L9F63_017172</name>
</gene>
<evidence type="ECO:0000313" key="3">
    <source>
        <dbReference type="Proteomes" id="UP001233999"/>
    </source>
</evidence>
<dbReference type="Proteomes" id="UP001233999">
    <property type="component" value="Unassembled WGS sequence"/>
</dbReference>
<feature type="coiled-coil region" evidence="1">
    <location>
        <begin position="25"/>
        <end position="72"/>
    </location>
</feature>
<keyword evidence="3" id="KW-1185">Reference proteome</keyword>
<name>A0AAD8EHB7_DIPPU</name>
<evidence type="ECO:0000256" key="1">
    <source>
        <dbReference type="SAM" id="Coils"/>
    </source>
</evidence>
<reference evidence="2" key="1">
    <citation type="journal article" date="2023" name="IScience">
        <title>Live-bearing cockroach genome reveals convergent evolutionary mechanisms linked to viviparity in insects and beyond.</title>
        <authorList>
            <person name="Fouks B."/>
            <person name="Harrison M.C."/>
            <person name="Mikhailova A.A."/>
            <person name="Marchal E."/>
            <person name="English S."/>
            <person name="Carruthers M."/>
            <person name="Jennings E.C."/>
            <person name="Chiamaka E.L."/>
            <person name="Frigard R.A."/>
            <person name="Pippel M."/>
            <person name="Attardo G.M."/>
            <person name="Benoit J.B."/>
            <person name="Bornberg-Bauer E."/>
            <person name="Tobe S.S."/>
        </authorList>
    </citation>
    <scope>NUCLEOTIDE SEQUENCE</scope>
    <source>
        <strain evidence="2">Stay&amp;Tobe</strain>
    </source>
</reference>
<proteinExistence type="predicted"/>
<reference evidence="2" key="2">
    <citation type="submission" date="2023-05" db="EMBL/GenBank/DDBJ databases">
        <authorList>
            <person name="Fouks B."/>
        </authorList>
    </citation>
    <scope>NUCLEOTIDE SEQUENCE</scope>
    <source>
        <strain evidence="2">Stay&amp;Tobe</strain>
        <tissue evidence="2">Testes</tissue>
    </source>
</reference>
<comment type="caution">
    <text evidence="2">The sequence shown here is derived from an EMBL/GenBank/DDBJ whole genome shotgun (WGS) entry which is preliminary data.</text>
</comment>